<keyword evidence="3" id="KW-0805">Transcription regulation</keyword>
<feature type="domain" description="Zn(2)-C6 fungal-type" evidence="8">
    <location>
        <begin position="6"/>
        <end position="38"/>
    </location>
</feature>
<evidence type="ECO:0000313" key="10">
    <source>
        <dbReference type="Proteomes" id="UP000824596"/>
    </source>
</evidence>
<dbReference type="InterPro" id="IPR007219">
    <property type="entry name" value="XnlR_reg_dom"/>
</dbReference>
<dbReference type="OrthoDB" id="5370478at2759"/>
<dbReference type="RefSeq" id="XP_044716701.1">
    <property type="nucleotide sequence ID" value="XM_044868120.1"/>
</dbReference>
<organism evidence="9 10">
    <name type="scientific">Hirsutella rhossiliensis</name>
    <dbReference type="NCBI Taxonomy" id="111463"/>
    <lineage>
        <taxon>Eukaryota</taxon>
        <taxon>Fungi</taxon>
        <taxon>Dikarya</taxon>
        <taxon>Ascomycota</taxon>
        <taxon>Pezizomycotina</taxon>
        <taxon>Sordariomycetes</taxon>
        <taxon>Hypocreomycetidae</taxon>
        <taxon>Hypocreales</taxon>
        <taxon>Ophiocordycipitaceae</taxon>
        <taxon>Hirsutella</taxon>
    </lineage>
</organism>
<dbReference type="GO" id="GO:0003677">
    <property type="term" value="F:DNA binding"/>
    <property type="evidence" value="ECO:0007669"/>
    <property type="project" value="InterPro"/>
</dbReference>
<feature type="compositionally biased region" description="Basic residues" evidence="6">
    <location>
        <begin position="51"/>
        <end position="61"/>
    </location>
</feature>
<dbReference type="CDD" id="cd12148">
    <property type="entry name" value="fungal_TF_MHR"/>
    <property type="match status" value="1"/>
</dbReference>
<keyword evidence="7" id="KW-0472">Membrane</keyword>
<gene>
    <name evidence="9" type="ORF">HRG_09649</name>
</gene>
<keyword evidence="2" id="KW-0479">Metal-binding</keyword>
<evidence type="ECO:0000256" key="3">
    <source>
        <dbReference type="ARBA" id="ARBA00023015"/>
    </source>
</evidence>
<evidence type="ECO:0000256" key="5">
    <source>
        <dbReference type="ARBA" id="ARBA00023242"/>
    </source>
</evidence>
<reference evidence="9" key="1">
    <citation type="submission" date="2021-09" db="EMBL/GenBank/DDBJ databases">
        <title>A high-quality genome of the endoparasitic fungus Hirsutella rhossiliensis with a comparison of Hirsutella genomes reveals transposable elements contributing to genome size variation.</title>
        <authorList>
            <person name="Lin R."/>
            <person name="Jiao Y."/>
            <person name="Sun X."/>
            <person name="Ling J."/>
            <person name="Xie B."/>
            <person name="Cheng X."/>
        </authorList>
    </citation>
    <scope>NUCLEOTIDE SEQUENCE</scope>
    <source>
        <strain evidence="9">HR02</strain>
    </source>
</reference>
<dbReference type="AlphaFoldDB" id="A0A9P8MMZ4"/>
<comment type="caution">
    <text evidence="9">The sequence shown here is derived from an EMBL/GenBank/DDBJ whole genome shotgun (WGS) entry which is preliminary data.</text>
</comment>
<keyword evidence="4" id="KW-0804">Transcription</keyword>
<dbReference type="GO" id="GO:0008270">
    <property type="term" value="F:zinc ion binding"/>
    <property type="evidence" value="ECO:0007669"/>
    <property type="project" value="InterPro"/>
</dbReference>
<evidence type="ECO:0000313" key="9">
    <source>
        <dbReference type="EMBL" id="KAH0959188.1"/>
    </source>
</evidence>
<evidence type="ECO:0000256" key="6">
    <source>
        <dbReference type="SAM" id="MobiDB-lite"/>
    </source>
</evidence>
<dbReference type="InterPro" id="IPR001138">
    <property type="entry name" value="Zn2Cys6_DnaBD"/>
</dbReference>
<dbReference type="GeneID" id="68358778"/>
<feature type="region of interest" description="Disordered" evidence="6">
    <location>
        <begin position="39"/>
        <end position="81"/>
    </location>
</feature>
<keyword evidence="10" id="KW-1185">Reference proteome</keyword>
<dbReference type="EMBL" id="JAIZPD010000013">
    <property type="protein sequence ID" value="KAH0959188.1"/>
    <property type="molecule type" value="Genomic_DNA"/>
</dbReference>
<dbReference type="Pfam" id="PF04082">
    <property type="entry name" value="Fungal_trans"/>
    <property type="match status" value="1"/>
</dbReference>
<dbReference type="PROSITE" id="PS00463">
    <property type="entry name" value="ZN2_CY6_FUNGAL_1"/>
    <property type="match status" value="1"/>
</dbReference>
<dbReference type="InterPro" id="IPR036864">
    <property type="entry name" value="Zn2-C6_fun-type_DNA-bd_sf"/>
</dbReference>
<protein>
    <submittedName>
        <fullName evidence="9">Fungal specific transcription factor domain-containing protein</fullName>
    </submittedName>
</protein>
<dbReference type="GO" id="GO:0005634">
    <property type="term" value="C:nucleus"/>
    <property type="evidence" value="ECO:0007669"/>
    <property type="project" value="UniProtKB-SubCell"/>
</dbReference>
<evidence type="ECO:0000256" key="7">
    <source>
        <dbReference type="SAM" id="Phobius"/>
    </source>
</evidence>
<evidence type="ECO:0000256" key="4">
    <source>
        <dbReference type="ARBA" id="ARBA00023163"/>
    </source>
</evidence>
<dbReference type="SMART" id="SM00906">
    <property type="entry name" value="Fungal_trans"/>
    <property type="match status" value="1"/>
</dbReference>
<comment type="subcellular location">
    <subcellularLocation>
        <location evidence="1">Nucleus</location>
    </subcellularLocation>
</comment>
<accession>A0A9P8MMZ4</accession>
<dbReference type="Gene3D" id="4.10.240.10">
    <property type="entry name" value="Zn(2)-C6 fungal-type DNA-binding domain"/>
    <property type="match status" value="1"/>
</dbReference>
<dbReference type="PROSITE" id="PS50048">
    <property type="entry name" value="ZN2_CY6_FUNGAL_2"/>
    <property type="match status" value="1"/>
</dbReference>
<dbReference type="InterPro" id="IPR050815">
    <property type="entry name" value="TF_fung"/>
</dbReference>
<dbReference type="SUPFAM" id="SSF57701">
    <property type="entry name" value="Zn2/Cys6 DNA-binding domain"/>
    <property type="match status" value="1"/>
</dbReference>
<evidence type="ECO:0000256" key="2">
    <source>
        <dbReference type="ARBA" id="ARBA00022723"/>
    </source>
</evidence>
<dbReference type="CDD" id="cd00067">
    <property type="entry name" value="GAL4"/>
    <property type="match status" value="1"/>
</dbReference>
<keyword evidence="7" id="KW-1133">Transmembrane helix</keyword>
<dbReference type="GO" id="GO:0006351">
    <property type="term" value="P:DNA-templated transcription"/>
    <property type="evidence" value="ECO:0007669"/>
    <property type="project" value="InterPro"/>
</dbReference>
<evidence type="ECO:0000256" key="1">
    <source>
        <dbReference type="ARBA" id="ARBA00004123"/>
    </source>
</evidence>
<dbReference type="GO" id="GO:0000981">
    <property type="term" value="F:DNA-binding transcription factor activity, RNA polymerase II-specific"/>
    <property type="evidence" value="ECO:0007669"/>
    <property type="project" value="InterPro"/>
</dbReference>
<keyword evidence="5" id="KW-0539">Nucleus</keyword>
<proteinExistence type="predicted"/>
<feature type="transmembrane region" description="Helical" evidence="7">
    <location>
        <begin position="476"/>
        <end position="495"/>
    </location>
</feature>
<keyword evidence="7" id="KW-0812">Transmembrane</keyword>
<dbReference type="SMART" id="SM00066">
    <property type="entry name" value="GAL4"/>
    <property type="match status" value="1"/>
</dbReference>
<dbReference type="PANTHER" id="PTHR47338">
    <property type="entry name" value="ZN(II)2CYS6 TRANSCRIPTION FACTOR (EUROFUNG)-RELATED"/>
    <property type="match status" value="1"/>
</dbReference>
<sequence length="652" mass="73222">MRSSLSCDACRRSKVKCAHSGSPPCQRCQKSAIAGCLLTRPKTSRGDGFIRSRRTLSRRPPQKSADGPRQPRDEAQQQPLAQESPLAFDKARVDAHLANLSSGVILKTLSVFINSFPELAILHLSTFLDDFRSAQSPETKALLGAILAVTKAQLTASWAHPLLPREHYACYAKDMLSAFILQPPKIQVVQTLLVITLHEWGSRDFHKAWIYCGIAIRIMQALHSLRVAPYRLDSTSDHRHDAVSLAIETRTYWACFIMDCMVNSGTYNPPMLPMSEMHKLKIARPLGVVDFAFGPDALPQTVGAGHCLAGQTSEALDFTQSFEILVGGFDIWTQVMTFIFNDGRRAPGMCAPHNCPWVPTSPWSLSISQLEAWRAGQHRKLHYPSSSVAIHMTLGYGETFVYLNLLYYASTLMLHREYFPFLPAPNSEPAGPTDRSRLEAPAPPGWWEESARQLFGAAKHIARILHEASECGVHLMTPYAGFCAFSAAYINLYVFRYPRMNFNRSPDAETYLTMCLDYLQEFRHVWRIADGWTKTIRQASLLYERATKDKARYRGRTRDDFDTLHRSLHEFRVVDRSDDHHRELDGVESAAVSCSQEGMGETTGSTSTQECLVDTNSLLSQLLAEVSSNLDEQGAWSQWWPPVEQIEPPATE</sequence>
<evidence type="ECO:0000259" key="8">
    <source>
        <dbReference type="PROSITE" id="PS50048"/>
    </source>
</evidence>
<name>A0A9P8MMZ4_9HYPO</name>
<dbReference type="Pfam" id="PF00172">
    <property type="entry name" value="Zn_clus"/>
    <property type="match status" value="1"/>
</dbReference>
<dbReference type="PANTHER" id="PTHR47338:SF19">
    <property type="entry name" value="ZN(II)2CYS6 TRANSCRIPTION FACTOR (EUROFUNG)"/>
    <property type="match status" value="1"/>
</dbReference>
<dbReference type="Proteomes" id="UP000824596">
    <property type="component" value="Unassembled WGS sequence"/>
</dbReference>